<dbReference type="InterPro" id="IPR025166">
    <property type="entry name" value="Integrase_DNA_bind_dom"/>
</dbReference>
<keyword evidence="2" id="KW-0229">DNA integration</keyword>
<dbReference type="InterPro" id="IPR010998">
    <property type="entry name" value="Integrase_recombinase_N"/>
</dbReference>
<evidence type="ECO:0000259" key="7">
    <source>
        <dbReference type="PROSITE" id="PS51900"/>
    </source>
</evidence>
<evidence type="ECO:0000256" key="5">
    <source>
        <dbReference type="PROSITE-ProRule" id="PRU01248"/>
    </source>
</evidence>
<dbReference type="InterPro" id="IPR011010">
    <property type="entry name" value="DNA_brk_join_enz"/>
</dbReference>
<organism evidence="8 9">
    <name type="scientific">Marinobacterium stanieri</name>
    <dbReference type="NCBI Taxonomy" id="49186"/>
    <lineage>
        <taxon>Bacteria</taxon>
        <taxon>Pseudomonadati</taxon>
        <taxon>Pseudomonadota</taxon>
        <taxon>Gammaproteobacteria</taxon>
        <taxon>Oceanospirillales</taxon>
        <taxon>Oceanospirillaceae</taxon>
        <taxon>Marinobacterium</taxon>
    </lineage>
</organism>
<dbReference type="Gene3D" id="3.30.160.390">
    <property type="entry name" value="Integrase, DNA-binding domain"/>
    <property type="match status" value="1"/>
</dbReference>
<dbReference type="STRING" id="49186.SAMN05421647_106256"/>
<evidence type="ECO:0000313" key="8">
    <source>
        <dbReference type="EMBL" id="SIQ61561.1"/>
    </source>
</evidence>
<dbReference type="EMBL" id="FTMN01000006">
    <property type="protein sequence ID" value="SIQ61561.1"/>
    <property type="molecule type" value="Genomic_DNA"/>
</dbReference>
<evidence type="ECO:0000256" key="3">
    <source>
        <dbReference type="ARBA" id="ARBA00023125"/>
    </source>
</evidence>
<reference evidence="8 9" key="1">
    <citation type="submission" date="2017-01" db="EMBL/GenBank/DDBJ databases">
        <authorList>
            <person name="Mah S.A."/>
            <person name="Swanson W.J."/>
            <person name="Moy G.W."/>
            <person name="Vacquier V.D."/>
        </authorList>
    </citation>
    <scope>NUCLEOTIDE SEQUENCE [LARGE SCALE GENOMIC DNA]</scope>
    <source>
        <strain evidence="8 9">DSM 7027</strain>
    </source>
</reference>
<feature type="domain" description="Core-binding (CB)" evidence="7">
    <location>
        <begin position="100"/>
        <end position="178"/>
    </location>
</feature>
<sequence>MKSTAVKLTKSVVESLEPRNKQYTQRDTSLTGFGVRVSPKGTKSFVYENRVNGRFKRVTIGRFPALTVDQARKMASKLVGDMVQGIDPNSQKQEAKRRGLPLKQAVDEYLERGLKEDTKKDVVRAMKHLSDWMDKPITEITPAMTVQRHKKISKGAKSSGARANLVMRYLRAILNFASKRHATAEGVPLLVSNPVQRLSAEKAWNRVKRRRTFIQPHQMQQWYQAVTEGLIGMRFELEYRDCLLLSMMTGVRPGEAISLRWSGVDLAAGVLTFPDTKNHSDHRLPITRFIRELLTGRQSLSGAHEFVFSNQGGQRPKEVRGAMERIEELTGLHVMPTDLRRTFITAAERLDIGPYTLKAMLNHAIGDDVTAGYLVITVDRLREPMQRIEDALLRDAGVLPTNVLPFEPLGSQRLGEMV</sequence>
<evidence type="ECO:0000313" key="9">
    <source>
        <dbReference type="Proteomes" id="UP000186895"/>
    </source>
</evidence>
<dbReference type="Gene3D" id="1.10.150.130">
    <property type="match status" value="1"/>
</dbReference>
<dbReference type="GO" id="GO:0003677">
    <property type="term" value="F:DNA binding"/>
    <property type="evidence" value="ECO:0007669"/>
    <property type="project" value="UniProtKB-UniRule"/>
</dbReference>
<dbReference type="PANTHER" id="PTHR30629:SF2">
    <property type="entry name" value="PROPHAGE INTEGRASE INTS-RELATED"/>
    <property type="match status" value="1"/>
</dbReference>
<dbReference type="InterPro" id="IPR013762">
    <property type="entry name" value="Integrase-like_cat_sf"/>
</dbReference>
<dbReference type="InterPro" id="IPR002104">
    <property type="entry name" value="Integrase_catalytic"/>
</dbReference>
<protein>
    <submittedName>
        <fullName evidence="8">Site-specific recombinase XerD</fullName>
    </submittedName>
</protein>
<evidence type="ECO:0000259" key="6">
    <source>
        <dbReference type="PROSITE" id="PS51898"/>
    </source>
</evidence>
<dbReference type="InterPro" id="IPR044068">
    <property type="entry name" value="CB"/>
</dbReference>
<gene>
    <name evidence="8" type="ORF">SAMN05421647_106256</name>
</gene>
<dbReference type="PROSITE" id="PS51898">
    <property type="entry name" value="TYR_RECOMBINASE"/>
    <property type="match status" value="1"/>
</dbReference>
<dbReference type="InterPro" id="IPR038488">
    <property type="entry name" value="Integrase_DNA-bd_sf"/>
</dbReference>
<dbReference type="PANTHER" id="PTHR30629">
    <property type="entry name" value="PROPHAGE INTEGRASE"/>
    <property type="match status" value="1"/>
</dbReference>
<dbReference type="InterPro" id="IPR050808">
    <property type="entry name" value="Phage_Integrase"/>
</dbReference>
<dbReference type="PROSITE" id="PS51900">
    <property type="entry name" value="CB"/>
    <property type="match status" value="1"/>
</dbReference>
<dbReference type="Proteomes" id="UP000186895">
    <property type="component" value="Unassembled WGS sequence"/>
</dbReference>
<evidence type="ECO:0000256" key="1">
    <source>
        <dbReference type="ARBA" id="ARBA00008857"/>
    </source>
</evidence>
<dbReference type="Pfam" id="PF00589">
    <property type="entry name" value="Phage_integrase"/>
    <property type="match status" value="1"/>
</dbReference>
<dbReference type="Pfam" id="PF13356">
    <property type="entry name" value="Arm-DNA-bind_3"/>
    <property type="match status" value="1"/>
</dbReference>
<dbReference type="GO" id="GO:0015074">
    <property type="term" value="P:DNA integration"/>
    <property type="evidence" value="ECO:0007669"/>
    <property type="project" value="UniProtKB-KW"/>
</dbReference>
<dbReference type="Gene3D" id="1.10.443.10">
    <property type="entry name" value="Intergrase catalytic core"/>
    <property type="match status" value="1"/>
</dbReference>
<accession>A0A1N6U7T3</accession>
<dbReference type="RefSeq" id="WP_083703092.1">
    <property type="nucleotide sequence ID" value="NZ_FTMN01000006.1"/>
</dbReference>
<comment type="similarity">
    <text evidence="1">Belongs to the 'phage' integrase family.</text>
</comment>
<proteinExistence type="inferred from homology"/>
<keyword evidence="9" id="KW-1185">Reference proteome</keyword>
<dbReference type="GO" id="GO:0006310">
    <property type="term" value="P:DNA recombination"/>
    <property type="evidence" value="ECO:0007669"/>
    <property type="project" value="UniProtKB-KW"/>
</dbReference>
<keyword evidence="4" id="KW-0233">DNA recombination</keyword>
<evidence type="ECO:0000256" key="2">
    <source>
        <dbReference type="ARBA" id="ARBA00022908"/>
    </source>
</evidence>
<dbReference type="SUPFAM" id="SSF56349">
    <property type="entry name" value="DNA breaking-rejoining enzymes"/>
    <property type="match status" value="1"/>
</dbReference>
<name>A0A1N6U7T3_9GAMM</name>
<feature type="domain" description="Tyr recombinase" evidence="6">
    <location>
        <begin position="209"/>
        <end position="386"/>
    </location>
</feature>
<keyword evidence="3 5" id="KW-0238">DNA-binding</keyword>
<evidence type="ECO:0000256" key="4">
    <source>
        <dbReference type="ARBA" id="ARBA00023172"/>
    </source>
</evidence>
<dbReference type="AlphaFoldDB" id="A0A1N6U7T3"/>